<evidence type="ECO:0000256" key="1">
    <source>
        <dbReference type="SAM" id="MobiDB-lite"/>
    </source>
</evidence>
<feature type="region of interest" description="Disordered" evidence="1">
    <location>
        <begin position="94"/>
        <end position="119"/>
    </location>
</feature>
<sequence length="119" mass="13094">MTLGCRSRLSIEISLQKSSIFSVVKSCSRNTFIATSVPFQVPRKTSPKNPIPTRVPTVISENSMCHSSYGNKGLFRNGEDCNTLFQVDIRSSAIKSAGPPRSEPWIPDLWGDEGNDTAF</sequence>
<feature type="compositionally biased region" description="Acidic residues" evidence="1">
    <location>
        <begin position="110"/>
        <end position="119"/>
    </location>
</feature>
<protein>
    <submittedName>
        <fullName evidence="2">Uncharacterized protein</fullName>
    </submittedName>
</protein>
<organism evidence="2">
    <name type="scientific">Arundo donax</name>
    <name type="common">Giant reed</name>
    <name type="synonym">Donax arundinaceus</name>
    <dbReference type="NCBI Taxonomy" id="35708"/>
    <lineage>
        <taxon>Eukaryota</taxon>
        <taxon>Viridiplantae</taxon>
        <taxon>Streptophyta</taxon>
        <taxon>Embryophyta</taxon>
        <taxon>Tracheophyta</taxon>
        <taxon>Spermatophyta</taxon>
        <taxon>Magnoliopsida</taxon>
        <taxon>Liliopsida</taxon>
        <taxon>Poales</taxon>
        <taxon>Poaceae</taxon>
        <taxon>PACMAD clade</taxon>
        <taxon>Arundinoideae</taxon>
        <taxon>Arundineae</taxon>
        <taxon>Arundo</taxon>
    </lineage>
</organism>
<dbReference type="EMBL" id="GBRH01177468">
    <property type="protein sequence ID" value="JAE20428.1"/>
    <property type="molecule type" value="Transcribed_RNA"/>
</dbReference>
<reference evidence="2" key="1">
    <citation type="submission" date="2014-09" db="EMBL/GenBank/DDBJ databases">
        <authorList>
            <person name="Magalhaes I.L.F."/>
            <person name="Oliveira U."/>
            <person name="Santos F.R."/>
            <person name="Vidigal T.H.D.A."/>
            <person name="Brescovit A.D."/>
            <person name="Santos A.J."/>
        </authorList>
    </citation>
    <scope>NUCLEOTIDE SEQUENCE</scope>
    <source>
        <tissue evidence="2">Shoot tissue taken approximately 20 cm above the soil surface</tissue>
    </source>
</reference>
<evidence type="ECO:0000313" key="2">
    <source>
        <dbReference type="EMBL" id="JAE20428.1"/>
    </source>
</evidence>
<name>A0A0A9GI95_ARUDO</name>
<dbReference type="AlphaFoldDB" id="A0A0A9GI95"/>
<accession>A0A0A9GI95</accession>
<reference evidence="2" key="2">
    <citation type="journal article" date="2015" name="Data Brief">
        <title>Shoot transcriptome of the giant reed, Arundo donax.</title>
        <authorList>
            <person name="Barrero R.A."/>
            <person name="Guerrero F.D."/>
            <person name="Moolhuijzen P."/>
            <person name="Goolsby J.A."/>
            <person name="Tidwell J."/>
            <person name="Bellgard S.E."/>
            <person name="Bellgard M.I."/>
        </authorList>
    </citation>
    <scope>NUCLEOTIDE SEQUENCE</scope>
    <source>
        <tissue evidence="2">Shoot tissue taken approximately 20 cm above the soil surface</tissue>
    </source>
</reference>
<proteinExistence type="predicted"/>